<protein>
    <submittedName>
        <fullName evidence="3">WD40-repeat-containing domain protein</fullName>
    </submittedName>
</protein>
<dbReference type="EMBL" id="JAGFBS010000015">
    <property type="protein sequence ID" value="KAG6375271.1"/>
    <property type="molecule type" value="Genomic_DNA"/>
</dbReference>
<organism evidence="3 4">
    <name type="scientific">Boletus reticuloceps</name>
    <dbReference type="NCBI Taxonomy" id="495285"/>
    <lineage>
        <taxon>Eukaryota</taxon>
        <taxon>Fungi</taxon>
        <taxon>Dikarya</taxon>
        <taxon>Basidiomycota</taxon>
        <taxon>Agaricomycotina</taxon>
        <taxon>Agaricomycetes</taxon>
        <taxon>Agaricomycetidae</taxon>
        <taxon>Boletales</taxon>
        <taxon>Boletineae</taxon>
        <taxon>Boletaceae</taxon>
        <taxon>Boletoideae</taxon>
        <taxon>Boletus</taxon>
    </lineage>
</organism>
<keyword evidence="1" id="KW-0853">WD repeat</keyword>
<dbReference type="PANTHER" id="PTHR19848">
    <property type="entry name" value="WD40 REPEAT PROTEIN"/>
    <property type="match status" value="1"/>
</dbReference>
<keyword evidence="2" id="KW-0677">Repeat</keyword>
<dbReference type="Gene3D" id="2.130.10.10">
    <property type="entry name" value="YVTN repeat-like/Quinoprotein amine dehydrogenase"/>
    <property type="match status" value="2"/>
</dbReference>
<keyword evidence="4" id="KW-1185">Reference proteome</keyword>
<name>A0A8I3A833_9AGAM</name>
<reference evidence="3" key="1">
    <citation type="submission" date="2021-03" db="EMBL/GenBank/DDBJ databases">
        <title>Evolutionary innovations through gain and loss of genes in the ectomycorrhizal Boletales.</title>
        <authorList>
            <person name="Wu G."/>
            <person name="Miyauchi S."/>
            <person name="Morin E."/>
            <person name="Yang Z.-L."/>
            <person name="Xu J."/>
            <person name="Martin F.M."/>
        </authorList>
    </citation>
    <scope>NUCLEOTIDE SEQUENCE</scope>
    <source>
        <strain evidence="3">BR01</strain>
    </source>
</reference>
<dbReference type="Proteomes" id="UP000683000">
    <property type="component" value="Unassembled WGS sequence"/>
</dbReference>
<comment type="caution">
    <text evidence="3">The sequence shown here is derived from an EMBL/GenBank/DDBJ whole genome shotgun (WGS) entry which is preliminary data.</text>
</comment>
<dbReference type="SMART" id="SM00320">
    <property type="entry name" value="WD40"/>
    <property type="match status" value="4"/>
</dbReference>
<dbReference type="InterPro" id="IPR001680">
    <property type="entry name" value="WD40_rpt"/>
</dbReference>
<dbReference type="InterPro" id="IPR036322">
    <property type="entry name" value="WD40_repeat_dom_sf"/>
</dbReference>
<dbReference type="InterPro" id="IPR015943">
    <property type="entry name" value="WD40/YVTN_repeat-like_dom_sf"/>
</dbReference>
<dbReference type="OrthoDB" id="2689263at2759"/>
<dbReference type="Pfam" id="PF00400">
    <property type="entry name" value="WD40"/>
    <property type="match status" value="1"/>
</dbReference>
<sequence length="277" mass="30780">MWLKRAIFAANEEYLVGIVLDGVRVWRVEDGKQITTMVAESARCLAVSQCDKWIAAGTDNIGVIMWDAKTYEQVLRYKDSDTPNILGVDFSPDSTRLVFATWLKATVWDIATCKQAHTLHHHGHGWVKTVQYSPQGDRIATASHDSVHVWDSNNGGLLLEIPVTVTPEFNQGLRWFNTHLFILSKSTLKQFDASTGSVVAQWPVSESNSLSCITLPKNVEFIAYSTNSTITFWDTSTHTQLGLVQYPEVNSIAISPAVRFSQLVEGNSASKAYLISS</sequence>
<dbReference type="PANTHER" id="PTHR19848:SF8">
    <property type="entry name" value="F-BOX AND WD REPEAT DOMAIN CONTAINING 7"/>
    <property type="match status" value="1"/>
</dbReference>
<evidence type="ECO:0000256" key="1">
    <source>
        <dbReference type="ARBA" id="ARBA00022574"/>
    </source>
</evidence>
<gene>
    <name evidence="3" type="ORF">JVT61DRAFT_3491</name>
</gene>
<evidence type="ECO:0000256" key="2">
    <source>
        <dbReference type="ARBA" id="ARBA00022737"/>
    </source>
</evidence>
<accession>A0A8I3A833</accession>
<evidence type="ECO:0000313" key="3">
    <source>
        <dbReference type="EMBL" id="KAG6375271.1"/>
    </source>
</evidence>
<evidence type="ECO:0000313" key="4">
    <source>
        <dbReference type="Proteomes" id="UP000683000"/>
    </source>
</evidence>
<dbReference type="AlphaFoldDB" id="A0A8I3A833"/>
<proteinExistence type="predicted"/>
<dbReference type="SUPFAM" id="SSF50978">
    <property type="entry name" value="WD40 repeat-like"/>
    <property type="match status" value="1"/>
</dbReference>